<proteinExistence type="inferred from homology"/>
<evidence type="ECO:0000256" key="6">
    <source>
        <dbReference type="ARBA" id="ARBA00013093"/>
    </source>
</evidence>
<keyword evidence="11" id="KW-0460">Magnesium</keyword>
<dbReference type="EC" id="3.1.3.11" evidence="6"/>
<reference evidence="15" key="1">
    <citation type="submission" date="2018-05" db="EMBL/GenBank/DDBJ databases">
        <authorList>
            <person name="Lanie J.A."/>
            <person name="Ng W.-L."/>
            <person name="Kazmierczak K.M."/>
            <person name="Andrzejewski T.M."/>
            <person name="Davidsen T.M."/>
            <person name="Wayne K.J."/>
            <person name="Tettelin H."/>
            <person name="Glass J.I."/>
            <person name="Rusch D."/>
            <person name="Podicherti R."/>
            <person name="Tsui H.-C.T."/>
            <person name="Winkler M.E."/>
        </authorList>
    </citation>
    <scope>NUCLEOTIDE SEQUENCE</scope>
</reference>
<evidence type="ECO:0000256" key="10">
    <source>
        <dbReference type="ARBA" id="ARBA00022801"/>
    </source>
</evidence>
<comment type="subunit">
    <text evidence="5">Homooctamer; dimer of tetramers.</text>
</comment>
<keyword evidence="9" id="KW-0479">Metal-binding</keyword>
<comment type="cofactor">
    <cofactor evidence="2">
        <name>Mg(2+)</name>
        <dbReference type="ChEBI" id="CHEBI:18420"/>
    </cofactor>
</comment>
<dbReference type="InterPro" id="IPR036076">
    <property type="entry name" value="FBPase_V_sf"/>
</dbReference>
<evidence type="ECO:0000256" key="7">
    <source>
        <dbReference type="ARBA" id="ARBA00018635"/>
    </source>
</evidence>
<evidence type="ECO:0000256" key="9">
    <source>
        <dbReference type="ARBA" id="ARBA00022723"/>
    </source>
</evidence>
<feature type="non-terminal residue" evidence="15">
    <location>
        <position position="56"/>
    </location>
</feature>
<evidence type="ECO:0000256" key="12">
    <source>
        <dbReference type="ARBA" id="ARBA00023239"/>
    </source>
</evidence>
<comment type="similarity">
    <text evidence="4">Belongs to the FBP aldolase/phosphatase family.</text>
</comment>
<dbReference type="Pfam" id="PF01950">
    <property type="entry name" value="FBPase_3"/>
    <property type="match status" value="1"/>
</dbReference>
<comment type="catalytic activity">
    <reaction evidence="1">
        <text>beta-D-fructose 1,6-bisphosphate + H2O = beta-D-fructose 6-phosphate + phosphate</text>
        <dbReference type="Rhea" id="RHEA:11064"/>
        <dbReference type="ChEBI" id="CHEBI:15377"/>
        <dbReference type="ChEBI" id="CHEBI:32966"/>
        <dbReference type="ChEBI" id="CHEBI:43474"/>
        <dbReference type="ChEBI" id="CHEBI:57634"/>
        <dbReference type="EC" id="3.1.3.11"/>
    </reaction>
</comment>
<evidence type="ECO:0000256" key="1">
    <source>
        <dbReference type="ARBA" id="ARBA00001273"/>
    </source>
</evidence>
<feature type="non-terminal residue" evidence="15">
    <location>
        <position position="1"/>
    </location>
</feature>
<dbReference type="SUPFAM" id="SSF111249">
    <property type="entry name" value="Sulfolobus fructose-1,6-bisphosphatase-like"/>
    <property type="match status" value="1"/>
</dbReference>
<evidence type="ECO:0000256" key="4">
    <source>
        <dbReference type="ARBA" id="ARBA00010693"/>
    </source>
</evidence>
<protein>
    <recommendedName>
        <fullName evidence="7">Fructose-1,6-bisphosphate aldolase/phosphatase</fullName>
        <ecNumber evidence="6">3.1.3.11</ecNumber>
    </recommendedName>
</protein>
<evidence type="ECO:0000256" key="11">
    <source>
        <dbReference type="ARBA" id="ARBA00022842"/>
    </source>
</evidence>
<keyword evidence="10" id="KW-0378">Hydrolase</keyword>
<organism evidence="15">
    <name type="scientific">marine metagenome</name>
    <dbReference type="NCBI Taxonomy" id="408172"/>
    <lineage>
        <taxon>unclassified sequences</taxon>
        <taxon>metagenomes</taxon>
        <taxon>ecological metagenomes</taxon>
    </lineage>
</organism>
<dbReference type="AlphaFoldDB" id="A0A382JB25"/>
<dbReference type="GO" id="GO:0016829">
    <property type="term" value="F:lyase activity"/>
    <property type="evidence" value="ECO:0007669"/>
    <property type="project" value="UniProtKB-KW"/>
</dbReference>
<evidence type="ECO:0000256" key="14">
    <source>
        <dbReference type="ARBA" id="ARBA00023277"/>
    </source>
</evidence>
<accession>A0A382JB25</accession>
<dbReference type="GO" id="GO:0046872">
    <property type="term" value="F:metal ion binding"/>
    <property type="evidence" value="ECO:0007669"/>
    <property type="project" value="UniProtKB-KW"/>
</dbReference>
<gene>
    <name evidence="15" type="ORF">METZ01_LOCUS261723</name>
</gene>
<evidence type="ECO:0000256" key="5">
    <source>
        <dbReference type="ARBA" id="ARBA00011820"/>
    </source>
</evidence>
<dbReference type="PANTHER" id="PTHR38341">
    <property type="entry name" value="FRUCTOSE-1,6-BISPHOSPHATE ALDOLASE/PHOSPHATASE"/>
    <property type="match status" value="1"/>
</dbReference>
<evidence type="ECO:0000256" key="3">
    <source>
        <dbReference type="ARBA" id="ARBA00004742"/>
    </source>
</evidence>
<dbReference type="UniPathway" id="UPA00138"/>
<dbReference type="EMBL" id="UINC01072896">
    <property type="protein sequence ID" value="SVC08869.1"/>
    <property type="molecule type" value="Genomic_DNA"/>
</dbReference>
<evidence type="ECO:0000256" key="2">
    <source>
        <dbReference type="ARBA" id="ARBA00001946"/>
    </source>
</evidence>
<keyword evidence="13" id="KW-0704">Schiff base</keyword>
<keyword evidence="12" id="KW-0456">Lyase</keyword>
<dbReference type="InterPro" id="IPR002803">
    <property type="entry name" value="FBPase_V"/>
</dbReference>
<comment type="pathway">
    <text evidence="3">Carbohydrate biosynthesis; gluconeogenesis.</text>
</comment>
<sequence length="56" mass="5937">MRITVSVIKADVGGIGGHTLPSEGLLNAIRKTVKDAGDLLIDHYIGYCGDDSHIVM</sequence>
<dbReference type="GO" id="GO:0006094">
    <property type="term" value="P:gluconeogenesis"/>
    <property type="evidence" value="ECO:0007669"/>
    <property type="project" value="UniProtKB-UniPathway"/>
</dbReference>
<dbReference type="PANTHER" id="PTHR38341:SF1">
    <property type="entry name" value="FRUCTOSE-1,6-BISPHOSPHATE ALDOLASE_PHOSPHATASE"/>
    <property type="match status" value="1"/>
</dbReference>
<keyword evidence="8" id="KW-0312">Gluconeogenesis</keyword>
<dbReference type="GO" id="GO:0042132">
    <property type="term" value="F:fructose 1,6-bisphosphate 1-phosphatase activity"/>
    <property type="evidence" value="ECO:0007669"/>
    <property type="project" value="UniProtKB-EC"/>
</dbReference>
<name>A0A382JB25_9ZZZZ</name>
<evidence type="ECO:0000313" key="15">
    <source>
        <dbReference type="EMBL" id="SVC08869.1"/>
    </source>
</evidence>
<keyword evidence="14" id="KW-0119">Carbohydrate metabolism</keyword>
<evidence type="ECO:0000256" key="13">
    <source>
        <dbReference type="ARBA" id="ARBA00023270"/>
    </source>
</evidence>
<evidence type="ECO:0000256" key="8">
    <source>
        <dbReference type="ARBA" id="ARBA00022432"/>
    </source>
</evidence>